<dbReference type="Proteomes" id="UP000190951">
    <property type="component" value="Plasmid p330"/>
</dbReference>
<dbReference type="Pfam" id="PF00561">
    <property type="entry name" value="Abhydrolase_1"/>
    <property type="match status" value="1"/>
</dbReference>
<organism evidence="1 2">
    <name type="scientific">Clostridium felsineum</name>
    <dbReference type="NCBI Taxonomy" id="36839"/>
    <lineage>
        <taxon>Bacteria</taxon>
        <taxon>Bacillati</taxon>
        <taxon>Bacillota</taxon>
        <taxon>Clostridia</taxon>
        <taxon>Eubacteriales</taxon>
        <taxon>Clostridiaceae</taxon>
        <taxon>Clostridium</taxon>
    </lineage>
</organism>
<gene>
    <name evidence="1" type="primary">menH_6</name>
    <name evidence="1" type="ORF">CROST_045840</name>
</gene>
<keyword evidence="1" id="KW-0614">Plasmid</keyword>
<protein>
    <submittedName>
        <fullName evidence="1">2-succinyl-6-hydroxy-2, 4-cyclohexadiene-1-carboxylate synthase</fullName>
        <ecNumber evidence="1">4.2.99.20</ecNumber>
    </submittedName>
</protein>
<keyword evidence="1" id="KW-0456">Lyase</keyword>
<dbReference type="InterPro" id="IPR000073">
    <property type="entry name" value="AB_hydrolase_1"/>
</dbReference>
<dbReference type="GO" id="GO:0016020">
    <property type="term" value="C:membrane"/>
    <property type="evidence" value="ECO:0007669"/>
    <property type="project" value="TreeGrafter"/>
</dbReference>
<keyword evidence="2" id="KW-1185">Reference proteome</keyword>
<dbReference type="GO" id="GO:0070205">
    <property type="term" value="F:2-succinyl-6-hydroxy-2,4-cyclohexadiene-1-carboxylate synthase activity"/>
    <property type="evidence" value="ECO:0007669"/>
    <property type="project" value="UniProtKB-EC"/>
</dbReference>
<accession>A0A1S8LCR3</accession>
<reference evidence="1 2" key="1">
    <citation type="submission" date="2022-04" db="EMBL/GenBank/DDBJ databases">
        <title>Genome sequence of C. roseum typestrain.</title>
        <authorList>
            <person name="Poehlein A."/>
            <person name="Schoch T."/>
            <person name="Duerre P."/>
            <person name="Daniel R."/>
        </authorList>
    </citation>
    <scope>NUCLEOTIDE SEQUENCE [LARGE SCALE GENOMIC DNA]</scope>
    <source>
        <strain evidence="1 2">DSM 7320</strain>
        <plasmid evidence="1 2">p330</plasmid>
    </source>
</reference>
<dbReference type="PANTHER" id="PTHR43798">
    <property type="entry name" value="MONOACYLGLYCEROL LIPASE"/>
    <property type="match status" value="1"/>
</dbReference>
<dbReference type="InterPro" id="IPR029058">
    <property type="entry name" value="AB_hydrolase_fold"/>
</dbReference>
<dbReference type="Gene3D" id="3.40.50.1820">
    <property type="entry name" value="alpha/beta hydrolase"/>
    <property type="match status" value="1"/>
</dbReference>
<dbReference type="EC" id="4.2.99.20" evidence="1"/>
<proteinExistence type="predicted"/>
<evidence type="ECO:0000313" key="2">
    <source>
        <dbReference type="Proteomes" id="UP000190951"/>
    </source>
</evidence>
<sequence length="277" mass="31543">MEKIKIFRNTLKLRNIDMFYLDTRTEKTAIICLHGMYGRAETWQAFIQNYGTKYRIISPDQRGHGLTSKPKEPYTIKIMAEDIVELLKALKLQAAILVGHSMGGGIAAYLAANYPEYIKALAILDKSPTNLNATNKLSIDRNTLIDPLTGNWPLPFATLTEATSFIKSASCSDLEYTYFMNSLMETSSGYKMMFDSKAMASIFLNSLDFWDILSRIKCLTMIVRSSSHEGIPNEDFKRMEACLKNHLAFEMSNKDHNVHLSNKEEFYTCFDKFLSSI</sequence>
<dbReference type="InterPro" id="IPR050266">
    <property type="entry name" value="AB_hydrolase_sf"/>
</dbReference>
<dbReference type="SUPFAM" id="SSF53474">
    <property type="entry name" value="alpha/beta-Hydrolases"/>
    <property type="match status" value="1"/>
</dbReference>
<dbReference type="PANTHER" id="PTHR43798:SF33">
    <property type="entry name" value="HYDROLASE, PUTATIVE (AFU_ORTHOLOGUE AFUA_2G14860)-RELATED"/>
    <property type="match status" value="1"/>
</dbReference>
<dbReference type="STRING" id="84029.CROST_11920"/>
<name>A0A1S8LCR3_9CLOT</name>
<dbReference type="KEGG" id="crw:CROST_045840"/>
<dbReference type="PRINTS" id="PR00111">
    <property type="entry name" value="ABHYDROLASE"/>
</dbReference>
<dbReference type="AlphaFoldDB" id="A0A1S8LCR3"/>
<dbReference type="RefSeq" id="WP_077834776.1">
    <property type="nucleotide sequence ID" value="NZ_CP096984.1"/>
</dbReference>
<geneLocation type="plasmid" evidence="1 2">
    <name>p330</name>
</geneLocation>
<dbReference type="EMBL" id="CP096984">
    <property type="protein sequence ID" value="URZ13806.1"/>
    <property type="molecule type" value="Genomic_DNA"/>
</dbReference>
<evidence type="ECO:0000313" key="1">
    <source>
        <dbReference type="EMBL" id="URZ13806.1"/>
    </source>
</evidence>